<dbReference type="Proteomes" id="UP000469559">
    <property type="component" value="Unassembled WGS sequence"/>
</dbReference>
<evidence type="ECO:0000313" key="2">
    <source>
        <dbReference type="EMBL" id="TVY21453.1"/>
    </source>
</evidence>
<dbReference type="PANTHER" id="PTHR47381:SF3">
    <property type="entry name" value="ALPHA_BETA-HYDROLASES SUPERFAMILY PROTEIN"/>
    <property type="match status" value="1"/>
</dbReference>
<dbReference type="Gene3D" id="3.40.50.1820">
    <property type="entry name" value="alpha/beta hydrolase"/>
    <property type="match status" value="1"/>
</dbReference>
<gene>
    <name evidence="2" type="ORF">LARI1_G000587</name>
</gene>
<dbReference type="PANTHER" id="PTHR47381">
    <property type="entry name" value="ALPHA/BETA-HYDROLASES SUPERFAMILY PROTEIN"/>
    <property type="match status" value="1"/>
</dbReference>
<dbReference type="OrthoDB" id="2152248at2759"/>
<evidence type="ECO:0000256" key="1">
    <source>
        <dbReference type="SAM" id="MobiDB-lite"/>
    </source>
</evidence>
<comment type="caution">
    <text evidence="2">The sequence shown here is derived from an EMBL/GenBank/DDBJ whole genome shotgun (WGS) entry which is preliminary data.</text>
</comment>
<keyword evidence="3" id="KW-1185">Reference proteome</keyword>
<feature type="region of interest" description="Disordered" evidence="1">
    <location>
        <begin position="256"/>
        <end position="279"/>
    </location>
</feature>
<protein>
    <recommendedName>
        <fullName evidence="4">AB hydrolase-1 domain-containing protein</fullName>
    </recommendedName>
</protein>
<dbReference type="EMBL" id="QGMF01000015">
    <property type="protein sequence ID" value="TVY21453.1"/>
    <property type="molecule type" value="Genomic_DNA"/>
</dbReference>
<dbReference type="AlphaFoldDB" id="A0A8T9BSB4"/>
<organism evidence="2 3">
    <name type="scientific">Lachnellula arida</name>
    <dbReference type="NCBI Taxonomy" id="1316785"/>
    <lineage>
        <taxon>Eukaryota</taxon>
        <taxon>Fungi</taxon>
        <taxon>Dikarya</taxon>
        <taxon>Ascomycota</taxon>
        <taxon>Pezizomycotina</taxon>
        <taxon>Leotiomycetes</taxon>
        <taxon>Helotiales</taxon>
        <taxon>Lachnaceae</taxon>
        <taxon>Lachnellula</taxon>
    </lineage>
</organism>
<dbReference type="InterPro" id="IPR029058">
    <property type="entry name" value="AB_hydrolase_fold"/>
</dbReference>
<reference evidence="2 3" key="1">
    <citation type="submission" date="2018-05" db="EMBL/GenBank/DDBJ databases">
        <title>Whole genome sequencing for identification of molecular markers to develop diagnostic detection tools for the regulated plant pathogen Lachnellula willkommii.</title>
        <authorList>
            <person name="Giroux E."/>
            <person name="Bilodeau G."/>
        </authorList>
    </citation>
    <scope>NUCLEOTIDE SEQUENCE [LARGE SCALE GENOMIC DNA]</scope>
    <source>
        <strain evidence="2 3">CBS 203.66</strain>
    </source>
</reference>
<evidence type="ECO:0008006" key="4">
    <source>
        <dbReference type="Google" id="ProtNLM"/>
    </source>
</evidence>
<proteinExistence type="predicted"/>
<evidence type="ECO:0000313" key="3">
    <source>
        <dbReference type="Proteomes" id="UP000469559"/>
    </source>
</evidence>
<accession>A0A8T9BSB4</accession>
<name>A0A8T9BSB4_9HELO</name>
<sequence length="374" mass="40750">MATLTPLQDSHSGTPPSVSMKTFHIAGILADVYGLDEVSPSSKSISCLWLLHPRLQTKQIMGMVASTSISDWNQRAPGDRKVGLIAVAFDQRNHGTREVKAIANESWKSGNETHAQDMFRYLFGFPVSNDLVLTGISIFHGTALDTSLLIDHLGSYVFNEPDSPPIEQHMVMGVSLGGHAAWQVLFNDPRVMAGVVIVGCPDYMRIMTDRARLSKRSTYTQDNLEPTFLSSPDFPQSLITACSNHDPKALLFGTSPIPIPTNSSPSPPSPHPHLLSSSEQQRLRPILNAKLKGKRILVCSGGADNLVPYHCSEPFLRFLKHATGKGGWYADGDVVVEDQVYEGVGHTYSEGMVIDTRRFITDALANGAGISSNL</sequence>
<dbReference type="SUPFAM" id="SSF53474">
    <property type="entry name" value="alpha/beta-Hydrolases"/>
    <property type="match status" value="1"/>
</dbReference>